<evidence type="ECO:0000256" key="1">
    <source>
        <dbReference type="SAM" id="SignalP"/>
    </source>
</evidence>
<feature type="signal peptide" evidence="1">
    <location>
        <begin position="1"/>
        <end position="22"/>
    </location>
</feature>
<gene>
    <name evidence="2" type="ORF">IAB80_05695</name>
</gene>
<name>A0A9D9IUQ4_9BACT</name>
<dbReference type="Proteomes" id="UP000823771">
    <property type="component" value="Unassembled WGS sequence"/>
</dbReference>
<evidence type="ECO:0000313" key="3">
    <source>
        <dbReference type="Proteomes" id="UP000823771"/>
    </source>
</evidence>
<keyword evidence="1" id="KW-0732">Signal</keyword>
<accession>A0A9D9IUQ4</accession>
<dbReference type="EMBL" id="JADILZ010000046">
    <property type="protein sequence ID" value="MBO8478359.1"/>
    <property type="molecule type" value="Genomic_DNA"/>
</dbReference>
<reference evidence="2" key="2">
    <citation type="journal article" date="2021" name="PeerJ">
        <title>Extensive microbial diversity within the chicken gut microbiome revealed by metagenomics and culture.</title>
        <authorList>
            <person name="Gilroy R."/>
            <person name="Ravi A."/>
            <person name="Getino M."/>
            <person name="Pursley I."/>
            <person name="Horton D.L."/>
            <person name="Alikhan N.F."/>
            <person name="Baker D."/>
            <person name="Gharbi K."/>
            <person name="Hall N."/>
            <person name="Watson M."/>
            <person name="Adriaenssens E.M."/>
            <person name="Foster-Nyarko E."/>
            <person name="Jarju S."/>
            <person name="Secka A."/>
            <person name="Antonio M."/>
            <person name="Oren A."/>
            <person name="Chaudhuri R.R."/>
            <person name="La Ragione R."/>
            <person name="Hildebrand F."/>
            <person name="Pallen M.J."/>
        </authorList>
    </citation>
    <scope>NUCLEOTIDE SEQUENCE</scope>
    <source>
        <strain evidence="2">2478</strain>
    </source>
</reference>
<dbReference type="Gene3D" id="2.115.10.20">
    <property type="entry name" value="Glycosyl hydrolase domain, family 43"/>
    <property type="match status" value="1"/>
</dbReference>
<organism evidence="2 3">
    <name type="scientific">Candidatus Cryptobacteroides excrementipullorum</name>
    <dbReference type="NCBI Taxonomy" id="2840761"/>
    <lineage>
        <taxon>Bacteria</taxon>
        <taxon>Pseudomonadati</taxon>
        <taxon>Bacteroidota</taxon>
        <taxon>Bacteroidia</taxon>
        <taxon>Bacteroidales</taxon>
        <taxon>Candidatus Cryptobacteroides</taxon>
    </lineage>
</organism>
<reference evidence="2" key="1">
    <citation type="submission" date="2020-10" db="EMBL/GenBank/DDBJ databases">
        <authorList>
            <person name="Gilroy R."/>
        </authorList>
    </citation>
    <scope>NUCLEOTIDE SEQUENCE</scope>
    <source>
        <strain evidence="2">2478</strain>
    </source>
</reference>
<feature type="chain" id="PRO_5039457524" evidence="1">
    <location>
        <begin position="23"/>
        <end position="482"/>
    </location>
</feature>
<sequence>MAAFINIVNTNLSLFFCLSAAAASFSACSGSGSGKMDNPFGDPTGTPAVEATFTSNADSVFLSWKLVDDVDFDSYAISDQYRKNSIRLGKDATECVLTHIPYNERVNVSISLVSGADTVNVTAVPVQIDGLDTSIASKIIPDKGSVVEGDGMYSIYLGDGRSIFLMGDSYIGEVSGGRRISGDHMYRNTYSVYDHEKQTSYALAEVNGPNTSAAVPAGVTDEGSRWYWPGHGFAVGNNLYIFQQVMFSGDGPAGWNFYYDETHILQYSLPDLPLKPVRDVAIPFKDNPPLTPSPETPLIHFGAAALNDLDGTGFLYIYAQTDIENDIDPVTEVYVARTTETGLFSSWEYWNGSSWSPDQNSVAALSGLSSVPVSSQFNVFKLEDKYVLIAQNKTWNSGEIYTFTSDNPWGPWGHKTLIYKIPGLASPNWYSYNAMAHPQFEKDGMILISYNVNTNEFAEQKTNVESYRPRFFWVEKDMILNR</sequence>
<evidence type="ECO:0000313" key="2">
    <source>
        <dbReference type="EMBL" id="MBO8478359.1"/>
    </source>
</evidence>
<dbReference type="InterPro" id="IPR023296">
    <property type="entry name" value="Glyco_hydro_beta-prop_sf"/>
</dbReference>
<dbReference type="AlphaFoldDB" id="A0A9D9IUQ4"/>
<comment type="caution">
    <text evidence="2">The sequence shown here is derived from an EMBL/GenBank/DDBJ whole genome shotgun (WGS) entry which is preliminary data.</text>
</comment>
<protein>
    <submittedName>
        <fullName evidence="2">DUF5005 domain-containing protein</fullName>
    </submittedName>
</protein>
<proteinExistence type="predicted"/>